<evidence type="ECO:0000313" key="1">
    <source>
        <dbReference type="EMBL" id="QIW62399.1"/>
    </source>
</evidence>
<name>A0A6H0V3X4_9BACT</name>
<dbReference type="AlphaFoldDB" id="A0A6H0V3X4"/>
<dbReference type="EMBL" id="CP047225">
    <property type="protein sequence ID" value="QIW62399.1"/>
    <property type="molecule type" value="Genomic_DNA"/>
</dbReference>
<accession>A0A6H0V3X4</accession>
<evidence type="ECO:0000313" key="2">
    <source>
        <dbReference type="Proteomes" id="UP000503310"/>
    </source>
</evidence>
<dbReference type="Gene3D" id="1.10.30.50">
    <property type="match status" value="1"/>
</dbReference>
<reference evidence="1 2" key="1">
    <citation type="submission" date="2019-12" db="EMBL/GenBank/DDBJ databases">
        <title>Sequencing and analysis of the whole genome of Mycoplasma gallinaceum strain Peacock20181011.</title>
        <authorList>
            <person name="Liu X."/>
            <person name="Qin Z."/>
            <person name="Xu H."/>
        </authorList>
    </citation>
    <scope>NUCLEOTIDE SEQUENCE [LARGE SCALE GENOMIC DNA]</scope>
    <source>
        <strain evidence="1 2">Peacock20181011</strain>
    </source>
</reference>
<proteinExistence type="predicted"/>
<gene>
    <name evidence="1" type="ORF">GOQ20_03150</name>
</gene>
<dbReference type="Proteomes" id="UP000503310">
    <property type="component" value="Chromosome"/>
</dbReference>
<evidence type="ECO:0008006" key="3">
    <source>
        <dbReference type="Google" id="ProtNLM"/>
    </source>
</evidence>
<dbReference type="InterPro" id="IPR003615">
    <property type="entry name" value="HNH_nuc"/>
</dbReference>
<organism evidence="1 2">
    <name type="scientific">Mycoplasmopsis gallinacea</name>
    <dbReference type="NCBI Taxonomy" id="29556"/>
    <lineage>
        <taxon>Bacteria</taxon>
        <taxon>Bacillati</taxon>
        <taxon>Mycoplasmatota</taxon>
        <taxon>Mycoplasmoidales</taxon>
        <taxon>Metamycoplasmataceae</taxon>
        <taxon>Mycoplasmopsis</taxon>
    </lineage>
</organism>
<dbReference type="CDD" id="cd00085">
    <property type="entry name" value="HNHc"/>
    <property type="match status" value="1"/>
</dbReference>
<protein>
    <recommendedName>
        <fullName evidence="3">HNH endonuclease</fullName>
    </recommendedName>
</protein>
<dbReference type="RefSeq" id="WP_167845364.1">
    <property type="nucleotide sequence ID" value="NZ_CP047225.1"/>
</dbReference>
<sequence length="124" mass="14110">MANSNITKEKAEKIWESYYGTQTRVKDFAGRTMNKSAFNNRKSAFGWNIHHVKPISLNGSNDIENTIPVHILSNSEFGDKNSAKVNGTFYQWQKMPGKRTAGIIYELGEDVILSPNKKFIKNKK</sequence>